<sequence length="44" mass="5098">MNTKVLINRCGCHDVLRELLVFVCEEKLNTETAFFVHICRVCVT</sequence>
<organism evidence="1">
    <name type="scientific">Anguilla anguilla</name>
    <name type="common">European freshwater eel</name>
    <name type="synonym">Muraena anguilla</name>
    <dbReference type="NCBI Taxonomy" id="7936"/>
    <lineage>
        <taxon>Eukaryota</taxon>
        <taxon>Metazoa</taxon>
        <taxon>Chordata</taxon>
        <taxon>Craniata</taxon>
        <taxon>Vertebrata</taxon>
        <taxon>Euteleostomi</taxon>
        <taxon>Actinopterygii</taxon>
        <taxon>Neopterygii</taxon>
        <taxon>Teleostei</taxon>
        <taxon>Anguilliformes</taxon>
        <taxon>Anguillidae</taxon>
        <taxon>Anguilla</taxon>
    </lineage>
</organism>
<evidence type="ECO:0000313" key="1">
    <source>
        <dbReference type="EMBL" id="JAH06558.1"/>
    </source>
</evidence>
<name>A0A0E9PRR5_ANGAN</name>
<dbReference type="EMBL" id="GBXM01102019">
    <property type="protein sequence ID" value="JAH06558.1"/>
    <property type="molecule type" value="Transcribed_RNA"/>
</dbReference>
<proteinExistence type="predicted"/>
<protein>
    <submittedName>
        <fullName evidence="1">Uncharacterized protein</fullName>
    </submittedName>
</protein>
<accession>A0A0E9PRR5</accession>
<dbReference type="EMBL" id="GBXM01087965">
    <property type="protein sequence ID" value="JAH20612.1"/>
    <property type="molecule type" value="Transcribed_RNA"/>
</dbReference>
<reference evidence="1" key="1">
    <citation type="submission" date="2014-11" db="EMBL/GenBank/DDBJ databases">
        <authorList>
            <person name="Amaro Gonzalez C."/>
        </authorList>
    </citation>
    <scope>NUCLEOTIDE SEQUENCE</scope>
</reference>
<dbReference type="AlphaFoldDB" id="A0A0E9PRR5"/>
<reference evidence="1" key="2">
    <citation type="journal article" date="2015" name="Fish Shellfish Immunol.">
        <title>Early steps in the European eel (Anguilla anguilla)-Vibrio vulnificus interaction in the gills: Role of the RtxA13 toxin.</title>
        <authorList>
            <person name="Callol A."/>
            <person name="Pajuelo D."/>
            <person name="Ebbesson L."/>
            <person name="Teles M."/>
            <person name="MacKenzie S."/>
            <person name="Amaro C."/>
        </authorList>
    </citation>
    <scope>NUCLEOTIDE SEQUENCE</scope>
</reference>